<gene>
    <name evidence="1" type="ORF">DSYM_14810</name>
</gene>
<protein>
    <submittedName>
        <fullName evidence="1">GIY-YIG nuclease family protein</fullName>
    </submittedName>
</protein>
<dbReference type="KEGG" id="ddz:DSYM_14810"/>
<evidence type="ECO:0000313" key="1">
    <source>
        <dbReference type="EMBL" id="BBO20782.1"/>
    </source>
</evidence>
<dbReference type="EMBL" id="AP021857">
    <property type="protein sequence ID" value="BBO20782.1"/>
    <property type="molecule type" value="Genomic_DNA"/>
</dbReference>
<dbReference type="Proteomes" id="UP000662914">
    <property type="component" value="Chromosome"/>
</dbReference>
<reference evidence="1" key="1">
    <citation type="journal article" name="DNA Res.">
        <title>The physiological potential of anammox bacteria as revealed by their core genome structure.</title>
        <authorList>
            <person name="Okubo T."/>
            <person name="Toyoda A."/>
            <person name="Fukuhara K."/>
            <person name="Uchiyama I."/>
            <person name="Harigaya Y."/>
            <person name="Kuroiwa M."/>
            <person name="Suzuki T."/>
            <person name="Murakami Y."/>
            <person name="Suwa Y."/>
            <person name="Takami H."/>
        </authorList>
    </citation>
    <scope>NUCLEOTIDE SEQUENCE</scope>
    <source>
        <strain evidence="1">317325-3</strain>
    </source>
</reference>
<evidence type="ECO:0000313" key="2">
    <source>
        <dbReference type="Proteomes" id="UP000662914"/>
    </source>
</evidence>
<sequence>MTSATIKLFLPHGDAKRLRVGEVSNWTGKALAAPRIELEDLLVREEAGSAGIYFLFGSDPESGEALAYIGEAEVIRDRLKQHKARDFWNSVVVFVSKDENLTKAHIRYLENRLLSEARKAGRYRLENANTSNPKLPESDREDIEVFLSRIQQVLPVLGSDLLTPISGSSKSQKPQTELFCKNKGAVANGLTAWKNKGGKTLKEIEAI</sequence>
<dbReference type="CDD" id="cd10447">
    <property type="entry name" value="GIY-YIG_unchar_2"/>
    <property type="match status" value="1"/>
</dbReference>
<organism evidence="1 2">
    <name type="scientific">Candidatus Desulfobacillus denitrificans</name>
    <dbReference type="NCBI Taxonomy" id="2608985"/>
    <lineage>
        <taxon>Bacteria</taxon>
        <taxon>Pseudomonadati</taxon>
        <taxon>Pseudomonadota</taxon>
        <taxon>Betaproteobacteria</taxon>
        <taxon>Candidatus Desulfobacillus</taxon>
    </lineage>
</organism>
<name>A0A809RMM1_9PROT</name>
<proteinExistence type="predicted"/>
<accession>A0A809RMM1</accession>
<dbReference type="AlphaFoldDB" id="A0A809RMM1"/>